<dbReference type="SMART" id="SM00388">
    <property type="entry name" value="HisKA"/>
    <property type="match status" value="1"/>
</dbReference>
<evidence type="ECO:0000256" key="11">
    <source>
        <dbReference type="ARBA" id="ARBA00022989"/>
    </source>
</evidence>
<evidence type="ECO:0000256" key="5">
    <source>
        <dbReference type="ARBA" id="ARBA00022553"/>
    </source>
</evidence>
<dbReference type="Gene3D" id="6.10.340.10">
    <property type="match status" value="1"/>
</dbReference>
<feature type="coiled-coil region" evidence="14">
    <location>
        <begin position="122"/>
        <end position="149"/>
    </location>
</feature>
<dbReference type="SUPFAM" id="SSF158472">
    <property type="entry name" value="HAMP domain-like"/>
    <property type="match status" value="1"/>
</dbReference>
<evidence type="ECO:0000259" key="17">
    <source>
        <dbReference type="PROSITE" id="PS50885"/>
    </source>
</evidence>
<dbReference type="CDD" id="cd06225">
    <property type="entry name" value="HAMP"/>
    <property type="match status" value="1"/>
</dbReference>
<keyword evidence="8" id="KW-0547">Nucleotide-binding</keyword>
<dbReference type="CDD" id="cd00075">
    <property type="entry name" value="HATPase"/>
    <property type="match status" value="1"/>
</dbReference>
<feature type="domain" description="Histidine kinase" evidence="16">
    <location>
        <begin position="149"/>
        <end position="369"/>
    </location>
</feature>
<dbReference type="RefSeq" id="WP_011461433.1">
    <property type="nucleotide sequence ID" value="NZ_CABKQQ010000041.1"/>
</dbReference>
<dbReference type="InterPro" id="IPR003594">
    <property type="entry name" value="HATPase_dom"/>
</dbReference>
<evidence type="ECO:0000256" key="13">
    <source>
        <dbReference type="ARBA" id="ARBA00023136"/>
    </source>
</evidence>
<comment type="catalytic activity">
    <reaction evidence="1">
        <text>ATP + protein L-histidine = ADP + protein N-phospho-L-histidine.</text>
        <dbReference type="EC" id="2.7.13.3"/>
    </reaction>
</comment>
<dbReference type="FunFam" id="1.10.287.130:FF:000001">
    <property type="entry name" value="Two-component sensor histidine kinase"/>
    <property type="match status" value="1"/>
</dbReference>
<dbReference type="GO" id="GO:0005524">
    <property type="term" value="F:ATP binding"/>
    <property type="evidence" value="ECO:0007669"/>
    <property type="project" value="UniProtKB-KW"/>
</dbReference>
<dbReference type="SMART" id="SM00387">
    <property type="entry name" value="HATPase_c"/>
    <property type="match status" value="1"/>
</dbReference>
<keyword evidence="12" id="KW-0902">Two-component regulatory system</keyword>
<protein>
    <recommendedName>
        <fullName evidence="3">histidine kinase</fullName>
        <ecNumber evidence="3">2.7.13.3</ecNumber>
    </recommendedName>
</protein>
<evidence type="ECO:0000259" key="16">
    <source>
        <dbReference type="PROSITE" id="PS50109"/>
    </source>
</evidence>
<reference evidence="18" key="1">
    <citation type="submission" date="2014-07" db="EMBL/GenBank/DDBJ databases">
        <authorList>
            <person name="Hornung V.Bastian."/>
        </authorList>
    </citation>
    <scope>NUCLEOTIDE SEQUENCE</scope>
    <source>
        <strain evidence="18">PCE-S</strain>
    </source>
</reference>
<dbReference type="Gene3D" id="1.10.287.130">
    <property type="match status" value="1"/>
</dbReference>
<evidence type="ECO:0000256" key="1">
    <source>
        <dbReference type="ARBA" id="ARBA00000085"/>
    </source>
</evidence>
<evidence type="ECO:0000256" key="12">
    <source>
        <dbReference type="ARBA" id="ARBA00023012"/>
    </source>
</evidence>
<keyword evidence="14" id="KW-0175">Coiled coil</keyword>
<keyword evidence="5" id="KW-0597">Phosphoprotein</keyword>
<evidence type="ECO:0000256" key="3">
    <source>
        <dbReference type="ARBA" id="ARBA00012438"/>
    </source>
</evidence>
<dbReference type="EC" id="2.7.13.3" evidence="3"/>
<keyword evidence="9 19" id="KW-0418">Kinase</keyword>
<keyword evidence="13 15" id="KW-0472">Membrane</keyword>
<dbReference type="EMBL" id="LK996017">
    <property type="protein sequence ID" value="CDX04057.1"/>
    <property type="molecule type" value="Genomic_DNA"/>
</dbReference>
<evidence type="ECO:0000256" key="4">
    <source>
        <dbReference type="ARBA" id="ARBA00022475"/>
    </source>
</evidence>
<dbReference type="Pfam" id="PF02518">
    <property type="entry name" value="HATPase_c"/>
    <property type="match status" value="1"/>
</dbReference>
<dbReference type="CDD" id="cd00082">
    <property type="entry name" value="HisKA"/>
    <property type="match status" value="1"/>
</dbReference>
<dbReference type="InterPro" id="IPR036097">
    <property type="entry name" value="HisK_dim/P_sf"/>
</dbReference>
<evidence type="ECO:0000256" key="10">
    <source>
        <dbReference type="ARBA" id="ARBA00022840"/>
    </source>
</evidence>
<dbReference type="PRINTS" id="PR00344">
    <property type="entry name" value="BCTRLSENSOR"/>
</dbReference>
<evidence type="ECO:0000256" key="8">
    <source>
        <dbReference type="ARBA" id="ARBA00022741"/>
    </source>
</evidence>
<dbReference type="Proteomes" id="UP000054623">
    <property type="component" value="Unassembled WGS sequence"/>
</dbReference>
<gene>
    <name evidence="19" type="ORF">AT727_13315</name>
    <name evidence="18" type="ORF">DPCES_4171</name>
</gene>
<evidence type="ECO:0000256" key="15">
    <source>
        <dbReference type="SAM" id="Phobius"/>
    </source>
</evidence>
<dbReference type="GO" id="GO:0000155">
    <property type="term" value="F:phosphorelay sensor kinase activity"/>
    <property type="evidence" value="ECO:0007669"/>
    <property type="project" value="InterPro"/>
</dbReference>
<evidence type="ECO:0000256" key="9">
    <source>
        <dbReference type="ARBA" id="ARBA00022777"/>
    </source>
</evidence>
<dbReference type="PANTHER" id="PTHR45528">
    <property type="entry name" value="SENSOR HISTIDINE KINASE CPXA"/>
    <property type="match status" value="1"/>
</dbReference>
<dbReference type="PROSITE" id="PS50885">
    <property type="entry name" value="HAMP"/>
    <property type="match status" value="1"/>
</dbReference>
<evidence type="ECO:0000256" key="14">
    <source>
        <dbReference type="SAM" id="Coils"/>
    </source>
</evidence>
<keyword evidence="4" id="KW-1003">Cell membrane</keyword>
<dbReference type="AlphaFoldDB" id="A0A098B6S6"/>
<dbReference type="FunFam" id="3.30.565.10:FF:000006">
    <property type="entry name" value="Sensor histidine kinase WalK"/>
    <property type="match status" value="1"/>
</dbReference>
<dbReference type="SUPFAM" id="SSF55874">
    <property type="entry name" value="ATPase domain of HSP90 chaperone/DNA topoisomerase II/histidine kinase"/>
    <property type="match status" value="1"/>
</dbReference>
<dbReference type="OrthoDB" id="9780718at2"/>
<sequence length="383" mass="44421">MRPNQRFHKVYREEFHKSRQHGEFRKLHRSMKFLRPVGVVLNVLLLYLLFQWIGLKAIAVFFALILITREIIQLGFFRRLEKRVFKPMEQLKQGFDEIAKGNYQVSIEPEVENEFTQLIYAFNEMASKLQASERSNQEYEKNRKMLVANISHDLKTPITSIQGYLEVILEGCVSEPEKIKRYLETIYSNTAYMNKLIDDLFLFSKLDMDKLAMNYEVLSIGAYLDDLAAELKFEFEERQFKFSYQNRTDRDYTVNIDGKRVYQGIRNIIDNAMKYGPEQGLNVMMELYAQKDDICIDIADNGPGIPEEQLSHIFNRFYRIDTERSKDFVSTGLGLAIAKELIEAQGGTISVASTGGNGSRFTIKLPIIERDFSSGKNSIPVKD</sequence>
<dbReference type="InterPro" id="IPR004358">
    <property type="entry name" value="Sig_transdc_His_kin-like_C"/>
</dbReference>
<dbReference type="SUPFAM" id="SSF47384">
    <property type="entry name" value="Homodimeric domain of signal transducing histidine kinase"/>
    <property type="match status" value="1"/>
</dbReference>
<name>A0A098B6S6_DESHA</name>
<dbReference type="PANTHER" id="PTHR45528:SF1">
    <property type="entry name" value="SENSOR HISTIDINE KINASE CPXA"/>
    <property type="match status" value="1"/>
</dbReference>
<feature type="transmembrane region" description="Helical" evidence="15">
    <location>
        <begin position="33"/>
        <end position="52"/>
    </location>
</feature>
<dbReference type="PROSITE" id="PS50109">
    <property type="entry name" value="HIS_KIN"/>
    <property type="match status" value="1"/>
</dbReference>
<feature type="domain" description="HAMP" evidence="17">
    <location>
        <begin position="82"/>
        <end position="134"/>
    </location>
</feature>
<evidence type="ECO:0000256" key="6">
    <source>
        <dbReference type="ARBA" id="ARBA00022679"/>
    </source>
</evidence>
<dbReference type="Gene3D" id="3.30.565.10">
    <property type="entry name" value="Histidine kinase-like ATPase, C-terminal domain"/>
    <property type="match status" value="1"/>
</dbReference>
<evidence type="ECO:0000313" key="18">
    <source>
        <dbReference type="EMBL" id="CDX04057.1"/>
    </source>
</evidence>
<dbReference type="InterPro" id="IPR003661">
    <property type="entry name" value="HisK_dim/P_dom"/>
</dbReference>
<dbReference type="InterPro" id="IPR050398">
    <property type="entry name" value="HssS/ArlS-like"/>
</dbReference>
<keyword evidence="7 15" id="KW-0812">Transmembrane</keyword>
<comment type="subcellular location">
    <subcellularLocation>
        <location evidence="2">Cell membrane</location>
        <topology evidence="2">Multi-pass membrane protein</topology>
    </subcellularLocation>
</comment>
<keyword evidence="6 18" id="KW-0808">Transferase</keyword>
<keyword evidence="11 15" id="KW-1133">Transmembrane helix</keyword>
<evidence type="ECO:0000313" key="19">
    <source>
        <dbReference type="EMBL" id="KTE89371.1"/>
    </source>
</evidence>
<dbReference type="Pfam" id="PF00512">
    <property type="entry name" value="HisKA"/>
    <property type="match status" value="1"/>
</dbReference>
<dbReference type="SMART" id="SM00304">
    <property type="entry name" value="HAMP"/>
    <property type="match status" value="1"/>
</dbReference>
<evidence type="ECO:0000256" key="7">
    <source>
        <dbReference type="ARBA" id="ARBA00022692"/>
    </source>
</evidence>
<dbReference type="Pfam" id="PF00672">
    <property type="entry name" value="HAMP"/>
    <property type="match status" value="1"/>
</dbReference>
<dbReference type="InterPro" id="IPR036890">
    <property type="entry name" value="HATPase_C_sf"/>
</dbReference>
<accession>A0A098B6S6</accession>
<evidence type="ECO:0000313" key="20">
    <source>
        <dbReference type="Proteomes" id="UP000054623"/>
    </source>
</evidence>
<dbReference type="PATRIC" id="fig|49338.4.peg.4491"/>
<dbReference type="GO" id="GO:0005886">
    <property type="term" value="C:plasma membrane"/>
    <property type="evidence" value="ECO:0007669"/>
    <property type="project" value="UniProtKB-SubCell"/>
</dbReference>
<organism evidence="18">
    <name type="scientific">Desulfitobacterium hafniense</name>
    <name type="common">Desulfitobacterium frappieri</name>
    <dbReference type="NCBI Taxonomy" id="49338"/>
    <lineage>
        <taxon>Bacteria</taxon>
        <taxon>Bacillati</taxon>
        <taxon>Bacillota</taxon>
        <taxon>Clostridia</taxon>
        <taxon>Eubacteriales</taxon>
        <taxon>Desulfitobacteriaceae</taxon>
        <taxon>Desulfitobacterium</taxon>
    </lineage>
</organism>
<proteinExistence type="predicted"/>
<keyword evidence="10" id="KW-0067">ATP-binding</keyword>
<dbReference type="InterPro" id="IPR005467">
    <property type="entry name" value="His_kinase_dom"/>
</dbReference>
<reference evidence="19 20" key="2">
    <citation type="submission" date="2015-12" db="EMBL/GenBank/DDBJ databases">
        <title>Draft Genome Sequence of Desulfitobacterium hafniense Strain DH, a Sulfate-reducing Bacterium Isolated from Paddy Soils.</title>
        <authorList>
            <person name="Bao P."/>
            <person name="Zhang X."/>
            <person name="Li G."/>
        </authorList>
    </citation>
    <scope>NUCLEOTIDE SEQUENCE [LARGE SCALE GENOMIC DNA]</scope>
    <source>
        <strain evidence="19 20">DH</strain>
    </source>
</reference>
<dbReference type="EMBL" id="LOCK01000083">
    <property type="protein sequence ID" value="KTE89371.1"/>
    <property type="molecule type" value="Genomic_DNA"/>
</dbReference>
<dbReference type="InterPro" id="IPR003660">
    <property type="entry name" value="HAMP_dom"/>
</dbReference>
<evidence type="ECO:0000256" key="2">
    <source>
        <dbReference type="ARBA" id="ARBA00004651"/>
    </source>
</evidence>